<gene>
    <name evidence="2" type="ORF">MBOT_39040</name>
</gene>
<keyword evidence="3" id="KW-1185">Reference proteome</keyword>
<reference evidence="2 3" key="1">
    <citation type="journal article" date="2019" name="Emerg. Microbes Infect.">
        <title>Comprehensive subspecies identification of 175 nontuberculous mycobacteria species based on 7547 genomic profiles.</title>
        <authorList>
            <person name="Matsumoto Y."/>
            <person name="Kinjo T."/>
            <person name="Motooka D."/>
            <person name="Nabeya D."/>
            <person name="Jung N."/>
            <person name="Uechi K."/>
            <person name="Horii T."/>
            <person name="Iida T."/>
            <person name="Fujita J."/>
            <person name="Nakamura S."/>
        </authorList>
    </citation>
    <scope>NUCLEOTIDE SEQUENCE [LARGE SCALE GENOMIC DNA]</scope>
    <source>
        <strain evidence="2 3">JCM 17322</strain>
    </source>
</reference>
<proteinExistence type="predicted"/>
<dbReference type="Gene3D" id="3.10.450.50">
    <property type="match status" value="1"/>
</dbReference>
<dbReference type="Pfam" id="PF13577">
    <property type="entry name" value="SnoaL_4"/>
    <property type="match status" value="1"/>
</dbReference>
<comment type="caution">
    <text evidence="2">The sequence shown here is derived from an EMBL/GenBank/DDBJ whole genome shotgun (WGS) entry which is preliminary data.</text>
</comment>
<evidence type="ECO:0000313" key="3">
    <source>
        <dbReference type="Proteomes" id="UP000465361"/>
    </source>
</evidence>
<feature type="domain" description="SnoaL-like" evidence="1">
    <location>
        <begin position="32"/>
        <end position="156"/>
    </location>
</feature>
<evidence type="ECO:0000313" key="2">
    <source>
        <dbReference type="EMBL" id="GFG76539.1"/>
    </source>
</evidence>
<dbReference type="SUPFAM" id="SSF54427">
    <property type="entry name" value="NTF2-like"/>
    <property type="match status" value="1"/>
</dbReference>
<evidence type="ECO:0000259" key="1">
    <source>
        <dbReference type="Pfam" id="PF13577"/>
    </source>
</evidence>
<dbReference type="AlphaFoldDB" id="A0A7I9Y388"/>
<dbReference type="Proteomes" id="UP000465361">
    <property type="component" value="Unassembled WGS sequence"/>
</dbReference>
<organism evidence="2 3">
    <name type="scientific">Mycobacterium botniense</name>
    <dbReference type="NCBI Taxonomy" id="84962"/>
    <lineage>
        <taxon>Bacteria</taxon>
        <taxon>Bacillati</taxon>
        <taxon>Actinomycetota</taxon>
        <taxon>Actinomycetes</taxon>
        <taxon>Mycobacteriales</taxon>
        <taxon>Mycobacteriaceae</taxon>
        <taxon>Mycobacterium</taxon>
    </lineage>
</organism>
<sequence length="165" mass="18533">MAAQLNGPGPAPGRVPSTEGTVLNQGMLSQAEISDRLEIQQLLVAYSTAIDTRRFDDLDHVFTPDAYIDYRAMGGIDGRYPQVKAWLAEVLPNFLNYAHMLGLPSIRLSGDSATARTFCFNPMVFGGERPGTMLLGLWYDDEFVRTPEGWRMSRRTEIKCFDRRP</sequence>
<protein>
    <recommendedName>
        <fullName evidence="1">SnoaL-like domain-containing protein</fullName>
    </recommendedName>
</protein>
<accession>A0A7I9Y388</accession>
<name>A0A7I9Y388_9MYCO</name>
<dbReference type="InterPro" id="IPR037401">
    <property type="entry name" value="SnoaL-like"/>
</dbReference>
<dbReference type="InterPro" id="IPR032710">
    <property type="entry name" value="NTF2-like_dom_sf"/>
</dbReference>
<dbReference type="EMBL" id="BLKW01000004">
    <property type="protein sequence ID" value="GFG76539.1"/>
    <property type="molecule type" value="Genomic_DNA"/>
</dbReference>